<dbReference type="RefSeq" id="WP_092317372.1">
    <property type="nucleotide sequence ID" value="NZ_FOKY01000001.1"/>
</dbReference>
<dbReference type="PANTHER" id="PTHR46383">
    <property type="entry name" value="ASPARTATE AMINOTRANSFERASE"/>
    <property type="match status" value="1"/>
</dbReference>
<comment type="similarity">
    <text evidence="2 6">Belongs to the class-I pyridoxal-phosphate-dependent aminotransferase family.</text>
</comment>
<accession>A0A1I1D175</accession>
<evidence type="ECO:0000313" key="9">
    <source>
        <dbReference type="Proteomes" id="UP000240042"/>
    </source>
</evidence>
<keyword evidence="9" id="KW-1185">Reference proteome</keyword>
<proteinExistence type="inferred from homology"/>
<evidence type="ECO:0000256" key="4">
    <source>
        <dbReference type="ARBA" id="ARBA00022679"/>
    </source>
</evidence>
<keyword evidence="5" id="KW-0663">Pyridoxal phosphate</keyword>
<organism evidence="8 9">
    <name type="scientific">Brevinema andersonii</name>
    <dbReference type="NCBI Taxonomy" id="34097"/>
    <lineage>
        <taxon>Bacteria</taxon>
        <taxon>Pseudomonadati</taxon>
        <taxon>Spirochaetota</taxon>
        <taxon>Spirochaetia</taxon>
        <taxon>Brevinematales</taxon>
        <taxon>Brevinemataceae</taxon>
        <taxon>Brevinema</taxon>
    </lineage>
</organism>
<comment type="cofactor">
    <cofactor evidence="1 6">
        <name>pyridoxal 5'-phosphate</name>
        <dbReference type="ChEBI" id="CHEBI:597326"/>
    </cofactor>
</comment>
<dbReference type="GO" id="GO:0006520">
    <property type="term" value="P:amino acid metabolic process"/>
    <property type="evidence" value="ECO:0007669"/>
    <property type="project" value="InterPro"/>
</dbReference>
<evidence type="ECO:0000256" key="2">
    <source>
        <dbReference type="ARBA" id="ARBA00007441"/>
    </source>
</evidence>
<dbReference type="PANTHER" id="PTHR46383:SF1">
    <property type="entry name" value="ASPARTATE AMINOTRANSFERASE"/>
    <property type="match status" value="1"/>
</dbReference>
<dbReference type="InterPro" id="IPR004839">
    <property type="entry name" value="Aminotransferase_I/II_large"/>
</dbReference>
<dbReference type="PRINTS" id="PR00753">
    <property type="entry name" value="ACCSYNTHASE"/>
</dbReference>
<keyword evidence="4 6" id="KW-0808">Transferase</keyword>
<protein>
    <recommendedName>
        <fullName evidence="6">Aminotransferase</fullName>
        <ecNumber evidence="6">2.6.1.-</ecNumber>
    </recommendedName>
</protein>
<name>A0A1I1D175_BREAD</name>
<dbReference type="GO" id="GO:0008483">
    <property type="term" value="F:transaminase activity"/>
    <property type="evidence" value="ECO:0007669"/>
    <property type="project" value="UniProtKB-KW"/>
</dbReference>
<evidence type="ECO:0000256" key="3">
    <source>
        <dbReference type="ARBA" id="ARBA00022576"/>
    </source>
</evidence>
<dbReference type="AlphaFoldDB" id="A0A1I1D175"/>
<gene>
    <name evidence="8" type="ORF">SAMN02745150_00203</name>
</gene>
<dbReference type="InterPro" id="IPR004838">
    <property type="entry name" value="NHTrfase_class1_PyrdxlP-BS"/>
</dbReference>
<dbReference type="EMBL" id="FOKY01000001">
    <property type="protein sequence ID" value="SFB68685.1"/>
    <property type="molecule type" value="Genomic_DNA"/>
</dbReference>
<dbReference type="STRING" id="34097.SAMN02745150_00203"/>
<evidence type="ECO:0000259" key="7">
    <source>
        <dbReference type="Pfam" id="PF00155"/>
    </source>
</evidence>
<evidence type="ECO:0000256" key="5">
    <source>
        <dbReference type="ARBA" id="ARBA00022898"/>
    </source>
</evidence>
<keyword evidence="3 6" id="KW-0032">Aminotransferase</keyword>
<sequence>MIFSQFSNKINMTHPQARKDFAKDDSKLIDLSIMEPDLSPPYQLLEAIERNPRNIEIFRYHPTKGIPELCALLADEYKQKKIPVTGENIAITSGARGAVMSTMQAILNPNDEVIIFAPYWVGYVGETQLMGAVPKIIKLDEEDSFLPDIEVLKQNINSRTKMIIINNPHNPTGAVWNREILMQIIELAQEKNIFIVSDEIFTAEVFEGKFTSLAELIPKLENCAIVRSFSKSLAIPGMRIGWMLAHQSLIEKIALIQRCTIGGVNTLTQYSVIEAWEPIQQWLTKTLVEIDRERRDTLMKALSEQHGFRTMMPVAGMSCFTNIKYYLGNEVGGEVPQTSSEFCDIVFRKAGVLLSDGGSMFGIEGFVRFCFTKEPAILTEAVKKIAAILEK</sequence>
<dbReference type="Pfam" id="PF00155">
    <property type="entry name" value="Aminotran_1_2"/>
    <property type="match status" value="1"/>
</dbReference>
<dbReference type="Gene3D" id="3.40.640.10">
    <property type="entry name" value="Type I PLP-dependent aspartate aminotransferase-like (Major domain)"/>
    <property type="match status" value="1"/>
</dbReference>
<dbReference type="PROSITE" id="PS00105">
    <property type="entry name" value="AA_TRANSFER_CLASS_1"/>
    <property type="match status" value="1"/>
</dbReference>
<reference evidence="9" key="1">
    <citation type="submission" date="2016-10" db="EMBL/GenBank/DDBJ databases">
        <authorList>
            <person name="Varghese N."/>
            <person name="Submissions S."/>
        </authorList>
    </citation>
    <scope>NUCLEOTIDE SEQUENCE [LARGE SCALE GENOMIC DNA]</scope>
    <source>
        <strain evidence="9">ATCC 43811</strain>
    </source>
</reference>
<dbReference type="EC" id="2.6.1.-" evidence="6"/>
<evidence type="ECO:0000256" key="6">
    <source>
        <dbReference type="RuleBase" id="RU000481"/>
    </source>
</evidence>
<feature type="domain" description="Aminotransferase class I/classII large" evidence="7">
    <location>
        <begin position="27"/>
        <end position="385"/>
    </location>
</feature>
<dbReference type="CDD" id="cd00609">
    <property type="entry name" value="AAT_like"/>
    <property type="match status" value="1"/>
</dbReference>
<dbReference type="SUPFAM" id="SSF53383">
    <property type="entry name" value="PLP-dependent transferases"/>
    <property type="match status" value="1"/>
</dbReference>
<dbReference type="Proteomes" id="UP000240042">
    <property type="component" value="Unassembled WGS sequence"/>
</dbReference>
<dbReference type="InterPro" id="IPR050596">
    <property type="entry name" value="AspAT/PAT-like"/>
</dbReference>
<dbReference type="InterPro" id="IPR015424">
    <property type="entry name" value="PyrdxlP-dep_Trfase"/>
</dbReference>
<dbReference type="InterPro" id="IPR015421">
    <property type="entry name" value="PyrdxlP-dep_Trfase_major"/>
</dbReference>
<dbReference type="Gene3D" id="3.90.1150.10">
    <property type="entry name" value="Aspartate Aminotransferase, domain 1"/>
    <property type="match status" value="1"/>
</dbReference>
<dbReference type="OrthoDB" id="367386at2"/>
<evidence type="ECO:0000256" key="1">
    <source>
        <dbReference type="ARBA" id="ARBA00001933"/>
    </source>
</evidence>
<dbReference type="GO" id="GO:0030170">
    <property type="term" value="F:pyridoxal phosphate binding"/>
    <property type="evidence" value="ECO:0007669"/>
    <property type="project" value="InterPro"/>
</dbReference>
<evidence type="ECO:0000313" key="8">
    <source>
        <dbReference type="EMBL" id="SFB68685.1"/>
    </source>
</evidence>
<dbReference type="InterPro" id="IPR015422">
    <property type="entry name" value="PyrdxlP-dep_Trfase_small"/>
</dbReference>